<dbReference type="Pfam" id="PF00617">
    <property type="entry name" value="RasGEF"/>
    <property type="match status" value="1"/>
</dbReference>
<dbReference type="InterPro" id="IPR008937">
    <property type="entry name" value="Ras-like_GEF"/>
</dbReference>
<dbReference type="SMART" id="SM00229">
    <property type="entry name" value="RasGEFN"/>
    <property type="match status" value="1"/>
</dbReference>
<dbReference type="GO" id="GO:0007265">
    <property type="term" value="P:Ras protein signal transduction"/>
    <property type="evidence" value="ECO:0007669"/>
    <property type="project" value="TreeGrafter"/>
</dbReference>
<dbReference type="InterPro" id="IPR000651">
    <property type="entry name" value="Ras-like_Gua-exchang_fac_N"/>
</dbReference>
<evidence type="ECO:0000259" key="4">
    <source>
        <dbReference type="PROSITE" id="PS50212"/>
    </source>
</evidence>
<gene>
    <name evidence="5" type="ORF">SteCoe_22840</name>
</gene>
<dbReference type="PROSITE" id="PS50009">
    <property type="entry name" value="RASGEF_CAT"/>
    <property type="match status" value="1"/>
</dbReference>
<evidence type="ECO:0000259" key="3">
    <source>
        <dbReference type="PROSITE" id="PS50009"/>
    </source>
</evidence>
<evidence type="ECO:0000313" key="5">
    <source>
        <dbReference type="EMBL" id="OMJ77547.1"/>
    </source>
</evidence>
<dbReference type="GO" id="GO:0005085">
    <property type="term" value="F:guanyl-nucleotide exchange factor activity"/>
    <property type="evidence" value="ECO:0007669"/>
    <property type="project" value="UniProtKB-KW"/>
</dbReference>
<dbReference type="GO" id="GO:0005886">
    <property type="term" value="C:plasma membrane"/>
    <property type="evidence" value="ECO:0007669"/>
    <property type="project" value="TreeGrafter"/>
</dbReference>
<dbReference type="Proteomes" id="UP000187209">
    <property type="component" value="Unassembled WGS sequence"/>
</dbReference>
<dbReference type="InterPro" id="IPR036964">
    <property type="entry name" value="RASGEF_cat_dom_sf"/>
</dbReference>
<dbReference type="Gene3D" id="1.10.840.10">
    <property type="entry name" value="Ras guanine-nucleotide exchange factors catalytic domain"/>
    <property type="match status" value="1"/>
</dbReference>
<feature type="domain" description="N-terminal Ras-GEF" evidence="4">
    <location>
        <begin position="86"/>
        <end position="216"/>
    </location>
</feature>
<keyword evidence="6" id="KW-1185">Reference proteome</keyword>
<dbReference type="InterPro" id="IPR023578">
    <property type="entry name" value="Ras_GEF_dom_sf"/>
</dbReference>
<dbReference type="AlphaFoldDB" id="A0A1R2BL54"/>
<dbReference type="Gene3D" id="1.20.870.10">
    <property type="entry name" value="Son of sevenless (SoS) protein Chain: S domain 1"/>
    <property type="match status" value="1"/>
</dbReference>
<evidence type="ECO:0000313" key="6">
    <source>
        <dbReference type="Proteomes" id="UP000187209"/>
    </source>
</evidence>
<evidence type="ECO:0008006" key="7">
    <source>
        <dbReference type="Google" id="ProtNLM"/>
    </source>
</evidence>
<sequence>MSDIRVKLSNGKDITELLLYLLEENKRMEEEFGEPLDILEEDFEKNIQYLPDRFRDLCREIFTVLPQSTEYKFDEPDSIKNLEYNTDGQLIGSSFLKLIEKMTDEDSTELTDAVFYTFPLYATPKEMLEALLWRYNVITPPLMSRSELAAFQTKKVRRIQSKVASLLKKWIKLWPSHFKENRNLKTMLQRFLDNLKESTNETYTKNNCKTILKQLNDIEEEEKKVRCTFGDLRIPEDPILPKEIDFKTEPLLLWSPIEIARQMSLIESDMLKKVDLGELLGRNWEKNDREQKAANIVAINKRFISCRSLFMTAIVKQEDINNRIKIIKTLLEAANECLNNIHNYESPFIINSALKSDAIRALELTSREVKKSTTHKNIWTRIEELYPSDYEMVRNEMDTQPCTVPCILALRNVLTKNDMLRPSILESKLINLAKHRVTADIVHKIRMYKENTLVYHPIKMLYQYLLAQDFKASDDELYHKAKALEGN</sequence>
<dbReference type="SMART" id="SM00147">
    <property type="entry name" value="RasGEF"/>
    <property type="match status" value="1"/>
</dbReference>
<keyword evidence="1 2" id="KW-0344">Guanine-nucleotide releasing factor</keyword>
<reference evidence="5 6" key="1">
    <citation type="submission" date="2016-11" db="EMBL/GenBank/DDBJ databases">
        <title>The macronuclear genome of Stentor coeruleus: a giant cell with tiny introns.</title>
        <authorList>
            <person name="Slabodnick M."/>
            <person name="Ruby J.G."/>
            <person name="Reiff S.B."/>
            <person name="Swart E.C."/>
            <person name="Gosai S."/>
            <person name="Prabakaran S."/>
            <person name="Witkowska E."/>
            <person name="Larue G.E."/>
            <person name="Fisher S."/>
            <person name="Freeman R.M."/>
            <person name="Gunawardena J."/>
            <person name="Chu W."/>
            <person name="Stover N.A."/>
            <person name="Gregory B.D."/>
            <person name="Nowacki M."/>
            <person name="Derisi J."/>
            <person name="Roy S.W."/>
            <person name="Marshall W.F."/>
            <person name="Sood P."/>
        </authorList>
    </citation>
    <scope>NUCLEOTIDE SEQUENCE [LARGE SCALE GENOMIC DNA]</scope>
    <source>
        <strain evidence="5">WM001</strain>
    </source>
</reference>
<accession>A0A1R2BL54</accession>
<organism evidence="5 6">
    <name type="scientific">Stentor coeruleus</name>
    <dbReference type="NCBI Taxonomy" id="5963"/>
    <lineage>
        <taxon>Eukaryota</taxon>
        <taxon>Sar</taxon>
        <taxon>Alveolata</taxon>
        <taxon>Ciliophora</taxon>
        <taxon>Postciliodesmatophora</taxon>
        <taxon>Heterotrichea</taxon>
        <taxon>Heterotrichida</taxon>
        <taxon>Stentoridae</taxon>
        <taxon>Stentor</taxon>
    </lineage>
</organism>
<dbReference type="SUPFAM" id="SSF48366">
    <property type="entry name" value="Ras GEF"/>
    <property type="match status" value="1"/>
</dbReference>
<comment type="caution">
    <text evidence="5">The sequence shown here is derived from an EMBL/GenBank/DDBJ whole genome shotgun (WGS) entry which is preliminary data.</text>
</comment>
<protein>
    <recommendedName>
        <fullName evidence="7">Ras-GEF domain-containing protein</fullName>
    </recommendedName>
</protein>
<dbReference type="EMBL" id="MPUH01000569">
    <property type="protein sequence ID" value="OMJ77547.1"/>
    <property type="molecule type" value="Genomic_DNA"/>
</dbReference>
<proteinExistence type="predicted"/>
<dbReference type="PANTHER" id="PTHR23113:SF99">
    <property type="entry name" value="RASGEF DOMAIN-CONTAINING PROTEIN"/>
    <property type="match status" value="1"/>
</dbReference>
<dbReference type="InterPro" id="IPR001895">
    <property type="entry name" value="RASGEF_cat_dom"/>
</dbReference>
<dbReference type="OrthoDB" id="546434at2759"/>
<feature type="domain" description="Ras-GEF" evidence="3">
    <location>
        <begin position="255"/>
        <end position="487"/>
    </location>
</feature>
<dbReference type="PANTHER" id="PTHR23113">
    <property type="entry name" value="GUANINE NUCLEOTIDE EXCHANGE FACTOR"/>
    <property type="match status" value="1"/>
</dbReference>
<dbReference type="CDD" id="cd06224">
    <property type="entry name" value="REM"/>
    <property type="match status" value="1"/>
</dbReference>
<name>A0A1R2BL54_9CILI</name>
<dbReference type="PROSITE" id="PS50212">
    <property type="entry name" value="RASGEF_NTER"/>
    <property type="match status" value="1"/>
</dbReference>
<evidence type="ECO:0000256" key="1">
    <source>
        <dbReference type="ARBA" id="ARBA00022658"/>
    </source>
</evidence>
<dbReference type="Pfam" id="PF00618">
    <property type="entry name" value="RasGEF_N"/>
    <property type="match status" value="1"/>
</dbReference>
<evidence type="ECO:0000256" key="2">
    <source>
        <dbReference type="PROSITE-ProRule" id="PRU00168"/>
    </source>
</evidence>